<dbReference type="PANTHER" id="PTHR42850:SF7">
    <property type="entry name" value="BIS(5'-NUCLEOSYL)-TETRAPHOSPHATASE PRPE [ASYMMETRICAL]"/>
    <property type="match status" value="1"/>
</dbReference>
<evidence type="ECO:0000259" key="1">
    <source>
        <dbReference type="Pfam" id="PF00149"/>
    </source>
</evidence>
<dbReference type="InterPro" id="IPR004843">
    <property type="entry name" value="Calcineurin-like_PHP"/>
</dbReference>
<reference evidence="2 3" key="1">
    <citation type="submission" date="2016-01" db="EMBL/GenBank/DDBJ databases">
        <title>The new phylogeny of the genus Mycobacterium.</title>
        <authorList>
            <person name="Tarcisio F."/>
            <person name="Conor M."/>
            <person name="Antonella G."/>
            <person name="Elisabetta G."/>
            <person name="Giulia F.S."/>
            <person name="Sara T."/>
            <person name="Anna F."/>
            <person name="Clotilde B."/>
            <person name="Roberto B."/>
            <person name="Veronica D.S."/>
            <person name="Fabio R."/>
            <person name="Monica P."/>
            <person name="Olivier J."/>
            <person name="Enrico T."/>
            <person name="Nicola S."/>
        </authorList>
    </citation>
    <scope>NUCLEOTIDE SEQUENCE [LARGE SCALE GENOMIC DNA]</scope>
    <source>
        <strain evidence="2 3">ATCC 700010</strain>
    </source>
</reference>
<protein>
    <submittedName>
        <fullName evidence="2">Metallophosphatase</fullName>
    </submittedName>
</protein>
<dbReference type="SUPFAM" id="SSF56300">
    <property type="entry name" value="Metallo-dependent phosphatases"/>
    <property type="match status" value="1"/>
</dbReference>
<evidence type="ECO:0000313" key="2">
    <source>
        <dbReference type="EMBL" id="ORX11471.1"/>
    </source>
</evidence>
<dbReference type="RefSeq" id="WP_085146432.1">
    <property type="nucleotide sequence ID" value="NZ_JACKUA010000032.1"/>
</dbReference>
<dbReference type="InterPro" id="IPR050126">
    <property type="entry name" value="Ap4A_hydrolase"/>
</dbReference>
<dbReference type="GO" id="GO:0016791">
    <property type="term" value="F:phosphatase activity"/>
    <property type="evidence" value="ECO:0007669"/>
    <property type="project" value="TreeGrafter"/>
</dbReference>
<name>A0A1X2EZ26_9MYCO</name>
<gene>
    <name evidence="2" type="ORF">AWC31_32730</name>
</gene>
<organism evidence="2 3">
    <name type="scientific">Mycolicibacterium wolinskyi</name>
    <dbReference type="NCBI Taxonomy" id="59750"/>
    <lineage>
        <taxon>Bacteria</taxon>
        <taxon>Bacillati</taxon>
        <taxon>Actinomycetota</taxon>
        <taxon>Actinomycetes</taxon>
        <taxon>Mycobacteriales</taxon>
        <taxon>Mycobacteriaceae</taxon>
        <taxon>Mycolicibacterium</taxon>
    </lineage>
</organism>
<evidence type="ECO:0000313" key="3">
    <source>
        <dbReference type="Proteomes" id="UP000193964"/>
    </source>
</evidence>
<dbReference type="Pfam" id="PF00149">
    <property type="entry name" value="Metallophos"/>
    <property type="match status" value="1"/>
</dbReference>
<sequence length="327" mass="36730">MVGAGCDHLIVDGFDIIGDVHGCADQLESLLAKLGYRLVAGVYAHPARQAVFVGYLIDRGPQQLRVLRIVKSMVDSGTAQIVMGNHEFNAICFALPDPRADGEHLRPHNDKNRRQHQAFLAQVTGDERARYLEWFTCLPLWLDLGGIRVVHACWHEPSMKVVEQEFGSSRFGSEDQFVIASTKGEPLYEAVEVLLKGPEISLVQHAQPPYVDKDGHQRDSARLRWWNDRAVTLRDLAEIGSNFQGLDGRPYPSLPEIEVPADERSYVYTGDTPVFYGHYWRQGPPKLGIDWTARTACVDFSAVKGGSLMAYRWSGEPQLRAEHYLFA</sequence>
<comment type="caution">
    <text evidence="2">The sequence shown here is derived from an EMBL/GenBank/DDBJ whole genome shotgun (WGS) entry which is preliminary data.</text>
</comment>
<proteinExistence type="predicted"/>
<accession>A0A1X2EZ26</accession>
<dbReference type="PANTHER" id="PTHR42850">
    <property type="entry name" value="METALLOPHOSPHOESTERASE"/>
    <property type="match status" value="1"/>
</dbReference>
<dbReference type="EMBL" id="LQQA01000030">
    <property type="protein sequence ID" value="ORX11471.1"/>
    <property type="molecule type" value="Genomic_DNA"/>
</dbReference>
<dbReference type="Proteomes" id="UP000193964">
    <property type="component" value="Unassembled WGS sequence"/>
</dbReference>
<dbReference type="OrthoDB" id="9807890at2"/>
<dbReference type="AlphaFoldDB" id="A0A1X2EZ26"/>
<feature type="domain" description="Calcineurin-like phosphoesterase" evidence="1">
    <location>
        <begin position="15"/>
        <end position="220"/>
    </location>
</feature>
<dbReference type="GO" id="GO:0005737">
    <property type="term" value="C:cytoplasm"/>
    <property type="evidence" value="ECO:0007669"/>
    <property type="project" value="TreeGrafter"/>
</dbReference>
<dbReference type="Gene3D" id="3.60.21.10">
    <property type="match status" value="1"/>
</dbReference>
<dbReference type="InterPro" id="IPR029052">
    <property type="entry name" value="Metallo-depent_PP-like"/>
</dbReference>